<evidence type="ECO:0000256" key="4">
    <source>
        <dbReference type="ARBA" id="ARBA00022679"/>
    </source>
</evidence>
<evidence type="ECO:0000256" key="2">
    <source>
        <dbReference type="ARBA" id="ARBA00022552"/>
    </source>
</evidence>
<feature type="binding site" evidence="6">
    <location>
        <position position="85"/>
    </location>
    <ligand>
        <name>S-adenosyl-L-methionine</name>
        <dbReference type="ChEBI" id="CHEBI:59789"/>
    </ligand>
</feature>
<dbReference type="RefSeq" id="WP_284217637.1">
    <property type="nucleotide sequence ID" value="NZ_BSOT01000006.1"/>
</dbReference>
<dbReference type="AlphaFoldDB" id="A0AA37T0C7"/>
<dbReference type="SUPFAM" id="SSF53335">
    <property type="entry name" value="S-adenosyl-L-methionine-dependent methyltransferases"/>
    <property type="match status" value="1"/>
</dbReference>
<keyword evidence="4 6" id="KW-0808">Transferase</keyword>
<keyword evidence="5 6" id="KW-0949">S-adenosyl-L-methionine</keyword>
<dbReference type="EMBL" id="BSOT01000006">
    <property type="protein sequence ID" value="GLR71276.1"/>
    <property type="molecule type" value="Genomic_DNA"/>
</dbReference>
<feature type="binding site" evidence="6">
    <location>
        <begin position="131"/>
        <end position="132"/>
    </location>
    <ligand>
        <name>S-adenosyl-L-methionine</name>
        <dbReference type="ChEBI" id="CHEBI:59789"/>
    </ligand>
</feature>
<dbReference type="GO" id="GO:0005829">
    <property type="term" value="C:cytosol"/>
    <property type="evidence" value="ECO:0007669"/>
    <property type="project" value="TreeGrafter"/>
</dbReference>
<comment type="similarity">
    <text evidence="6">Belongs to the methyltransferase superfamily. RNA methyltransferase RsmG family.</text>
</comment>
<dbReference type="PIRSF" id="PIRSF003078">
    <property type="entry name" value="GidB"/>
    <property type="match status" value="1"/>
</dbReference>
<dbReference type="Pfam" id="PF02527">
    <property type="entry name" value="GidB"/>
    <property type="match status" value="1"/>
</dbReference>
<keyword evidence="8" id="KW-1185">Reference proteome</keyword>
<dbReference type="InterPro" id="IPR029063">
    <property type="entry name" value="SAM-dependent_MTases_sf"/>
</dbReference>
<dbReference type="PANTHER" id="PTHR31760">
    <property type="entry name" value="S-ADENOSYL-L-METHIONINE-DEPENDENT METHYLTRANSFERASES SUPERFAMILY PROTEIN"/>
    <property type="match status" value="1"/>
</dbReference>
<sequence>MANSEHDLAQQLDSLIQQTDLQVSKKQREQLLAFVALMHKWNKAYNLSSVRNPSEMLIKHIMDSIMVMPHVDGHHIADVGTGPGLPGIPLAIMLPDKKFTLIDSLGKRVRFIKQVLHELKIENVVALQTRVETFQPTPLFDCILSRAFASMSDMLDWCEHLVAEDGYFLALKGQLHQEEVNQIDTRFSVGNTIQLFIPSLEGDRHLVKIKKI</sequence>
<comment type="subcellular location">
    <subcellularLocation>
        <location evidence="6">Cytoplasm</location>
    </subcellularLocation>
</comment>
<dbReference type="GO" id="GO:0070043">
    <property type="term" value="F:rRNA (guanine-N7-)-methyltransferase activity"/>
    <property type="evidence" value="ECO:0007669"/>
    <property type="project" value="UniProtKB-UniRule"/>
</dbReference>
<dbReference type="EC" id="2.1.1.170" evidence="6"/>
<dbReference type="HAMAP" id="MF_00074">
    <property type="entry name" value="16SrRNA_methyltr_G"/>
    <property type="match status" value="1"/>
</dbReference>
<gene>
    <name evidence="6 7" type="primary">rsmG</name>
    <name evidence="7" type="ORF">GCM10007852_21840</name>
</gene>
<dbReference type="CDD" id="cd02440">
    <property type="entry name" value="AdoMet_MTases"/>
    <property type="match status" value="1"/>
</dbReference>
<comment type="caution">
    <text evidence="7">The sequence shown here is derived from an EMBL/GenBank/DDBJ whole genome shotgun (WGS) entry which is preliminary data.</text>
</comment>
<evidence type="ECO:0000256" key="6">
    <source>
        <dbReference type="HAMAP-Rule" id="MF_00074"/>
    </source>
</evidence>
<protein>
    <recommendedName>
        <fullName evidence="6">Ribosomal RNA small subunit methyltransferase G</fullName>
        <ecNumber evidence="6">2.1.1.170</ecNumber>
    </recommendedName>
    <alternativeName>
        <fullName evidence="6">16S rRNA 7-methylguanosine methyltransferase</fullName>
        <shortName evidence="6">16S rRNA m7G methyltransferase</shortName>
    </alternativeName>
</protein>
<organism evidence="7 8">
    <name type="scientific">Agaribacter marinus</name>
    <dbReference type="NCBI Taxonomy" id="1431249"/>
    <lineage>
        <taxon>Bacteria</taxon>
        <taxon>Pseudomonadati</taxon>
        <taxon>Pseudomonadota</taxon>
        <taxon>Gammaproteobacteria</taxon>
        <taxon>Alteromonadales</taxon>
        <taxon>Alteromonadaceae</taxon>
        <taxon>Agaribacter</taxon>
    </lineage>
</organism>
<feature type="binding site" evidence="6">
    <location>
        <position position="146"/>
    </location>
    <ligand>
        <name>S-adenosyl-L-methionine</name>
        <dbReference type="ChEBI" id="CHEBI:59789"/>
    </ligand>
</feature>
<keyword evidence="3 6" id="KW-0489">Methyltransferase</keyword>
<dbReference type="Proteomes" id="UP001156601">
    <property type="component" value="Unassembled WGS sequence"/>
</dbReference>
<reference evidence="7" key="2">
    <citation type="submission" date="2023-01" db="EMBL/GenBank/DDBJ databases">
        <title>Draft genome sequence of Agaribacter marinus strain NBRC 110023.</title>
        <authorList>
            <person name="Sun Q."/>
            <person name="Mori K."/>
        </authorList>
    </citation>
    <scope>NUCLEOTIDE SEQUENCE</scope>
    <source>
        <strain evidence="7">NBRC 110023</strain>
    </source>
</reference>
<proteinExistence type="inferred from homology"/>
<dbReference type="NCBIfam" id="TIGR00138">
    <property type="entry name" value="rsmG_gidB"/>
    <property type="match status" value="1"/>
</dbReference>
<evidence type="ECO:0000256" key="5">
    <source>
        <dbReference type="ARBA" id="ARBA00022691"/>
    </source>
</evidence>
<dbReference type="InterPro" id="IPR003682">
    <property type="entry name" value="rRNA_ssu_MeTfrase_G"/>
</dbReference>
<keyword evidence="2 6" id="KW-0698">rRNA processing</keyword>
<feature type="binding site" evidence="6">
    <location>
        <position position="80"/>
    </location>
    <ligand>
        <name>S-adenosyl-L-methionine</name>
        <dbReference type="ChEBI" id="CHEBI:59789"/>
    </ligand>
</feature>
<dbReference type="PANTHER" id="PTHR31760:SF0">
    <property type="entry name" value="S-ADENOSYL-L-METHIONINE-DEPENDENT METHYLTRANSFERASES SUPERFAMILY PROTEIN"/>
    <property type="match status" value="1"/>
</dbReference>
<comment type="function">
    <text evidence="6">Specifically methylates the N7 position of guanine in position 527 of 16S rRNA.</text>
</comment>
<evidence type="ECO:0000313" key="7">
    <source>
        <dbReference type="EMBL" id="GLR71276.1"/>
    </source>
</evidence>
<comment type="catalytic activity">
    <reaction evidence="6">
        <text>guanosine(527) in 16S rRNA + S-adenosyl-L-methionine = N(7)-methylguanosine(527) in 16S rRNA + S-adenosyl-L-homocysteine</text>
        <dbReference type="Rhea" id="RHEA:42732"/>
        <dbReference type="Rhea" id="RHEA-COMP:10209"/>
        <dbReference type="Rhea" id="RHEA-COMP:10210"/>
        <dbReference type="ChEBI" id="CHEBI:57856"/>
        <dbReference type="ChEBI" id="CHEBI:59789"/>
        <dbReference type="ChEBI" id="CHEBI:74269"/>
        <dbReference type="ChEBI" id="CHEBI:74480"/>
        <dbReference type="EC" id="2.1.1.170"/>
    </reaction>
</comment>
<comment type="caution">
    <text evidence="6">Lacks conserved residue(s) required for the propagation of feature annotation.</text>
</comment>
<evidence type="ECO:0000313" key="8">
    <source>
        <dbReference type="Proteomes" id="UP001156601"/>
    </source>
</evidence>
<keyword evidence="1 6" id="KW-0963">Cytoplasm</keyword>
<reference evidence="7" key="1">
    <citation type="journal article" date="2014" name="Int. J. Syst. Evol. Microbiol.">
        <title>Complete genome sequence of Corynebacterium casei LMG S-19264T (=DSM 44701T), isolated from a smear-ripened cheese.</title>
        <authorList>
            <consortium name="US DOE Joint Genome Institute (JGI-PGF)"/>
            <person name="Walter F."/>
            <person name="Albersmeier A."/>
            <person name="Kalinowski J."/>
            <person name="Ruckert C."/>
        </authorList>
    </citation>
    <scope>NUCLEOTIDE SEQUENCE</scope>
    <source>
        <strain evidence="7">NBRC 110023</strain>
    </source>
</reference>
<name>A0AA37T0C7_9ALTE</name>
<dbReference type="Gene3D" id="3.40.50.150">
    <property type="entry name" value="Vaccinia Virus protein VP39"/>
    <property type="match status" value="1"/>
</dbReference>
<evidence type="ECO:0000256" key="3">
    <source>
        <dbReference type="ARBA" id="ARBA00022603"/>
    </source>
</evidence>
<evidence type="ECO:0000256" key="1">
    <source>
        <dbReference type="ARBA" id="ARBA00022490"/>
    </source>
</evidence>
<accession>A0AA37T0C7</accession>